<reference evidence="1 2" key="1">
    <citation type="submission" date="2021-01" db="EMBL/GenBank/DDBJ databases">
        <title>Genomic Encyclopedia of Type Strains, Phase IV (KMG-IV): sequencing the most valuable type-strain genomes for metagenomic binning, comparative biology and taxonomic classification.</title>
        <authorList>
            <person name="Goeker M."/>
        </authorList>
    </citation>
    <scope>NUCLEOTIDE SEQUENCE [LARGE SCALE GENOMIC DNA]</scope>
    <source>
        <strain evidence="1 2">DSM 105482</strain>
    </source>
</reference>
<evidence type="ECO:0000313" key="2">
    <source>
        <dbReference type="Proteomes" id="UP000823486"/>
    </source>
</evidence>
<keyword evidence="2" id="KW-1185">Reference proteome</keyword>
<dbReference type="Proteomes" id="UP000823486">
    <property type="component" value="Unassembled WGS sequence"/>
</dbReference>
<organism evidence="1 2">
    <name type="scientific">Peribacillus deserti</name>
    <dbReference type="NCBI Taxonomy" id="673318"/>
    <lineage>
        <taxon>Bacteria</taxon>
        <taxon>Bacillati</taxon>
        <taxon>Bacillota</taxon>
        <taxon>Bacilli</taxon>
        <taxon>Bacillales</taxon>
        <taxon>Bacillaceae</taxon>
        <taxon>Peribacillus</taxon>
    </lineage>
</organism>
<protein>
    <submittedName>
        <fullName evidence="1">Uncharacterized protein</fullName>
    </submittedName>
</protein>
<gene>
    <name evidence="1" type="ORF">JOC77_002787</name>
</gene>
<sequence>MKWAEEFVEEWRRLRAQTRFIGRKKYKAYSEIKDFVELEKWEGYNTGCTWVWTEYGMHNDSNCILLIFQSHLVGGIRMHYVAYYFSGPMKESDWTKFHMLESVHEQAVLGNAAEDSLSRMEALQAAEEKYEEYKAHIEKVPDKYHKGGR</sequence>
<accession>A0ABS2QJJ9</accession>
<evidence type="ECO:0000313" key="1">
    <source>
        <dbReference type="EMBL" id="MBM7693347.1"/>
    </source>
</evidence>
<dbReference type="EMBL" id="JAFBFI010000012">
    <property type="protein sequence ID" value="MBM7693347.1"/>
    <property type="molecule type" value="Genomic_DNA"/>
</dbReference>
<proteinExistence type="predicted"/>
<dbReference type="RefSeq" id="WP_204544048.1">
    <property type="nucleotide sequence ID" value="NZ_JAFBFI010000012.1"/>
</dbReference>
<name>A0ABS2QJJ9_9BACI</name>
<comment type="caution">
    <text evidence="1">The sequence shown here is derived from an EMBL/GenBank/DDBJ whole genome shotgun (WGS) entry which is preliminary data.</text>
</comment>